<organism evidence="1 2">
    <name type="scientific">Herbidospora solisilvae</name>
    <dbReference type="NCBI Taxonomy" id="2696284"/>
    <lineage>
        <taxon>Bacteria</taxon>
        <taxon>Bacillati</taxon>
        <taxon>Actinomycetota</taxon>
        <taxon>Actinomycetes</taxon>
        <taxon>Streptosporangiales</taxon>
        <taxon>Streptosporangiaceae</taxon>
        <taxon>Herbidospora</taxon>
    </lineage>
</organism>
<accession>A0A7C9JAN9</accession>
<keyword evidence="2" id="KW-1185">Reference proteome</keyword>
<evidence type="ECO:0000313" key="2">
    <source>
        <dbReference type="Proteomes" id="UP000479526"/>
    </source>
</evidence>
<reference evidence="1 2" key="1">
    <citation type="submission" date="2020-01" db="EMBL/GenBank/DDBJ databases">
        <title>Herbidospora sp. NEAU-GS84 nov., a novel actinomycete isolated from soil.</title>
        <authorList>
            <person name="Han L."/>
        </authorList>
    </citation>
    <scope>NUCLEOTIDE SEQUENCE [LARGE SCALE GENOMIC DNA]</scope>
    <source>
        <strain evidence="1 2">NEAU-GS84</strain>
    </source>
</reference>
<sequence length="443" mass="48399">MTSPLVELHSTLDRRYRPEDVAELVLRVLDPSLEPRERAVIERAARHSHGRRGYASSMGDDFARPVGGSRQLAATARLFEEPSFAAAAADSPSALAAVASAAGERIGWAHDRHDFKADRLSRAERAAAGMDVSKRQYNRRFRALGRLAAKADKLADEQDLRRLLLIGRSGFASTITLERFRADPAAACFVAYFAARRNLRREFSLDGRDNPFDEIAQLLLARCEANQGTDWPMVASVYGRPSILARLTDAQRGEMLGQWTSVMHECGQRLERIWTSTPFDRKSMIVKRGDDSSTWNTVAQAYNGARAGWLACLTSMGALDLLDAACPGKVMRLMAADLAWWHQASGGGLDPNTRVWASLPSPWDVLTGRAVSTRADVEQACAAANLNPHESGWTAAPATHQVATFEPTPELVHGVTVADPVWASLLRRAGVFSGRAGGARRGE</sequence>
<proteinExistence type="predicted"/>
<evidence type="ECO:0000313" key="1">
    <source>
        <dbReference type="EMBL" id="NAS21584.1"/>
    </source>
</evidence>
<dbReference type="EMBL" id="WXEW01000002">
    <property type="protein sequence ID" value="NAS21584.1"/>
    <property type="molecule type" value="Genomic_DNA"/>
</dbReference>
<protein>
    <submittedName>
        <fullName evidence="1">Uncharacterized protein</fullName>
    </submittedName>
</protein>
<gene>
    <name evidence="1" type="ORF">GT755_07790</name>
</gene>
<comment type="caution">
    <text evidence="1">The sequence shown here is derived from an EMBL/GenBank/DDBJ whole genome shotgun (WGS) entry which is preliminary data.</text>
</comment>
<dbReference type="RefSeq" id="WP_161479019.1">
    <property type="nucleotide sequence ID" value="NZ_WXEW01000002.1"/>
</dbReference>
<dbReference type="AlphaFoldDB" id="A0A7C9JAN9"/>
<name>A0A7C9JAN9_9ACTN</name>
<dbReference type="Proteomes" id="UP000479526">
    <property type="component" value="Unassembled WGS sequence"/>
</dbReference>